<dbReference type="GeneID" id="27358909"/>
<dbReference type="VEuPathDB" id="FungiDB:PV06_06835"/>
<organism evidence="1 2">
    <name type="scientific">Exophiala oligosperma</name>
    <dbReference type="NCBI Taxonomy" id="215243"/>
    <lineage>
        <taxon>Eukaryota</taxon>
        <taxon>Fungi</taxon>
        <taxon>Dikarya</taxon>
        <taxon>Ascomycota</taxon>
        <taxon>Pezizomycotina</taxon>
        <taxon>Eurotiomycetes</taxon>
        <taxon>Chaetothyriomycetidae</taxon>
        <taxon>Chaetothyriales</taxon>
        <taxon>Herpotrichiellaceae</taxon>
        <taxon>Exophiala</taxon>
    </lineage>
</organism>
<dbReference type="STRING" id="215243.A0A0D2BUW9"/>
<reference evidence="1 2" key="1">
    <citation type="submission" date="2015-01" db="EMBL/GenBank/DDBJ databases">
        <title>The Genome Sequence of Exophiala oligosperma CBS72588.</title>
        <authorList>
            <consortium name="The Broad Institute Genomics Platform"/>
            <person name="Cuomo C."/>
            <person name="de Hoog S."/>
            <person name="Gorbushina A."/>
            <person name="Stielow B."/>
            <person name="Teixiera M."/>
            <person name="Abouelleil A."/>
            <person name="Chapman S.B."/>
            <person name="Priest M."/>
            <person name="Young S.K."/>
            <person name="Wortman J."/>
            <person name="Nusbaum C."/>
            <person name="Birren B."/>
        </authorList>
    </citation>
    <scope>NUCLEOTIDE SEQUENCE [LARGE SCALE GENOMIC DNA]</scope>
    <source>
        <strain evidence="1 2">CBS 72588</strain>
    </source>
</reference>
<dbReference type="HOGENOM" id="CLU_1390246_0_0_1"/>
<proteinExistence type="predicted"/>
<dbReference type="OrthoDB" id="5423360at2759"/>
<sequence>MATNTRNAVLLLLIPALKSLLTVGLILLLDRTLVILFVCRRKATDSSAIAQITVLQSCRAENVVPLAPELDSVGFLVRDPKLWINASKVLYSNMTTKYTRYPKNILTYDLPSANSSDLTLGEQVGADFGQHPVPAYAIWKQGTNGALMGLKTGFSSSLVENLDFAIPLGQVSYNSSVTLQEESPLVSTRIMATQGM</sequence>
<dbReference type="AlphaFoldDB" id="A0A0D2BUW9"/>
<gene>
    <name evidence="1" type="ORF">PV06_06835</name>
</gene>
<protein>
    <submittedName>
        <fullName evidence="1">Uncharacterized protein</fullName>
    </submittedName>
</protein>
<accession>A0A0D2BUW9</accession>
<keyword evidence="2" id="KW-1185">Reference proteome</keyword>
<name>A0A0D2BUW9_9EURO</name>
<evidence type="ECO:0000313" key="2">
    <source>
        <dbReference type="Proteomes" id="UP000053342"/>
    </source>
</evidence>
<dbReference type="Proteomes" id="UP000053342">
    <property type="component" value="Unassembled WGS sequence"/>
</dbReference>
<dbReference type="RefSeq" id="XP_016261478.1">
    <property type="nucleotide sequence ID" value="XM_016407998.1"/>
</dbReference>
<evidence type="ECO:0000313" key="1">
    <source>
        <dbReference type="EMBL" id="KIW41262.1"/>
    </source>
</evidence>
<dbReference type="EMBL" id="KN847337">
    <property type="protein sequence ID" value="KIW41262.1"/>
    <property type="molecule type" value="Genomic_DNA"/>
</dbReference>